<feature type="domain" description="HD-Zip IV C-terminal" evidence="1">
    <location>
        <begin position="9"/>
        <end position="53"/>
    </location>
</feature>
<dbReference type="InterPro" id="IPR057993">
    <property type="entry name" value="HD-Zip_IV_C"/>
</dbReference>
<organism evidence="2 3">
    <name type="scientific">Oldenlandia corymbosa var. corymbosa</name>
    <dbReference type="NCBI Taxonomy" id="529605"/>
    <lineage>
        <taxon>Eukaryota</taxon>
        <taxon>Viridiplantae</taxon>
        <taxon>Streptophyta</taxon>
        <taxon>Embryophyta</taxon>
        <taxon>Tracheophyta</taxon>
        <taxon>Spermatophyta</taxon>
        <taxon>Magnoliopsida</taxon>
        <taxon>eudicotyledons</taxon>
        <taxon>Gunneridae</taxon>
        <taxon>Pentapetalae</taxon>
        <taxon>asterids</taxon>
        <taxon>lamiids</taxon>
        <taxon>Gentianales</taxon>
        <taxon>Rubiaceae</taxon>
        <taxon>Rubioideae</taxon>
        <taxon>Spermacoceae</taxon>
        <taxon>Hedyotis-Oldenlandia complex</taxon>
        <taxon>Oldenlandia</taxon>
    </lineage>
</organism>
<sequence>MTPGSGVWGSLVTMTFQVLVDPSEITSIFSNTGYIASLTKVIECTMDTIKNSLLRDLLVLTNGS</sequence>
<protein>
    <submittedName>
        <fullName evidence="2">OLC1v1025036C1</fullName>
    </submittedName>
</protein>
<accession>A0AAV1C3S1</accession>
<dbReference type="Pfam" id="PF25797">
    <property type="entry name" value="PDF2_C"/>
    <property type="match status" value="1"/>
</dbReference>
<dbReference type="EMBL" id="OX459118">
    <property type="protein sequence ID" value="CAI9090289.1"/>
    <property type="molecule type" value="Genomic_DNA"/>
</dbReference>
<dbReference type="AlphaFoldDB" id="A0AAV1C3S1"/>
<gene>
    <name evidence="2" type="ORF">OLC1_LOCUS2472</name>
</gene>
<reference evidence="2" key="1">
    <citation type="submission" date="2023-03" db="EMBL/GenBank/DDBJ databases">
        <authorList>
            <person name="Julca I."/>
        </authorList>
    </citation>
    <scope>NUCLEOTIDE SEQUENCE</scope>
</reference>
<dbReference type="Proteomes" id="UP001161247">
    <property type="component" value="Chromosome 1"/>
</dbReference>
<evidence type="ECO:0000313" key="3">
    <source>
        <dbReference type="Proteomes" id="UP001161247"/>
    </source>
</evidence>
<keyword evidence="3" id="KW-1185">Reference proteome</keyword>
<proteinExistence type="predicted"/>
<name>A0AAV1C3S1_OLDCO</name>
<evidence type="ECO:0000313" key="2">
    <source>
        <dbReference type="EMBL" id="CAI9090289.1"/>
    </source>
</evidence>
<evidence type="ECO:0000259" key="1">
    <source>
        <dbReference type="Pfam" id="PF25797"/>
    </source>
</evidence>